<protein>
    <submittedName>
        <fullName evidence="2">Uncharacterized protein</fullName>
    </submittedName>
</protein>
<organism evidence="2 3">
    <name type="scientific">Balaenoptera physalus</name>
    <name type="common">Fin whale</name>
    <name type="synonym">Balaena physalus</name>
    <dbReference type="NCBI Taxonomy" id="9770"/>
    <lineage>
        <taxon>Eukaryota</taxon>
        <taxon>Metazoa</taxon>
        <taxon>Chordata</taxon>
        <taxon>Craniata</taxon>
        <taxon>Vertebrata</taxon>
        <taxon>Euteleostomi</taxon>
        <taxon>Mammalia</taxon>
        <taxon>Eutheria</taxon>
        <taxon>Laurasiatheria</taxon>
        <taxon>Artiodactyla</taxon>
        <taxon>Whippomorpha</taxon>
        <taxon>Cetacea</taxon>
        <taxon>Mysticeti</taxon>
        <taxon>Balaenopteridae</taxon>
        <taxon>Balaenoptera</taxon>
    </lineage>
</organism>
<name>A0A643BY11_BALPH</name>
<evidence type="ECO:0000313" key="3">
    <source>
        <dbReference type="Proteomes" id="UP000437017"/>
    </source>
</evidence>
<proteinExistence type="predicted"/>
<dbReference type="Proteomes" id="UP000437017">
    <property type="component" value="Unassembled WGS sequence"/>
</dbReference>
<reference evidence="2 3" key="1">
    <citation type="journal article" date="2019" name="PLoS ONE">
        <title>Genomic analyses reveal an absence of contemporary introgressive admixture between fin whales and blue whales, despite known hybrids.</title>
        <authorList>
            <person name="Westbury M.V."/>
            <person name="Petersen B."/>
            <person name="Lorenzen E.D."/>
        </authorList>
    </citation>
    <scope>NUCLEOTIDE SEQUENCE [LARGE SCALE GENOMIC DNA]</scope>
    <source>
        <strain evidence="2">FinWhale-01</strain>
    </source>
</reference>
<keyword evidence="3" id="KW-1185">Reference proteome</keyword>
<dbReference type="AlphaFoldDB" id="A0A643BY11"/>
<sequence>STWTGTGTCAGTGGPRPGRRRLPGVPGAEDGPRAMGDAPWELVSRDCGDGTFLVPKWFSEIYTRVLGDSLCNLFSSTKCIEYLLLTLCHD</sequence>
<gene>
    <name evidence="2" type="ORF">E2I00_017628</name>
</gene>
<evidence type="ECO:0000313" key="2">
    <source>
        <dbReference type="EMBL" id="KAB0392652.1"/>
    </source>
</evidence>
<accession>A0A643BY11</accession>
<dbReference type="EMBL" id="SGJD01003657">
    <property type="protein sequence ID" value="KAB0392652.1"/>
    <property type="molecule type" value="Genomic_DNA"/>
</dbReference>
<comment type="caution">
    <text evidence="2">The sequence shown here is derived from an EMBL/GenBank/DDBJ whole genome shotgun (WGS) entry which is preliminary data.</text>
</comment>
<feature type="non-terminal residue" evidence="2">
    <location>
        <position position="1"/>
    </location>
</feature>
<evidence type="ECO:0000256" key="1">
    <source>
        <dbReference type="SAM" id="MobiDB-lite"/>
    </source>
</evidence>
<feature type="region of interest" description="Disordered" evidence="1">
    <location>
        <begin position="1"/>
        <end position="35"/>
    </location>
</feature>
<dbReference type="OrthoDB" id="10506257at2759"/>